<evidence type="ECO:0000256" key="1">
    <source>
        <dbReference type="ARBA" id="ARBA00011063"/>
    </source>
</evidence>
<keyword evidence="2 6" id="KW-0378">Hydrolase</keyword>
<evidence type="ECO:0000313" key="6">
    <source>
        <dbReference type="EMBL" id="SJN40936.1"/>
    </source>
</evidence>
<feature type="active site" description="Nucleophile" evidence="4">
    <location>
        <position position="59"/>
    </location>
</feature>
<keyword evidence="7" id="KW-1185">Reference proteome</keyword>
<dbReference type="InterPro" id="IPR023485">
    <property type="entry name" value="Ptyr_pPase"/>
</dbReference>
<accession>A0A1R4K9F2</accession>
<evidence type="ECO:0000259" key="5">
    <source>
        <dbReference type="SMART" id="SM00226"/>
    </source>
</evidence>
<dbReference type="PANTHER" id="PTHR11717:SF31">
    <property type="entry name" value="LOW MOLECULAR WEIGHT PROTEIN-TYROSINE-PHOSPHATASE ETP-RELATED"/>
    <property type="match status" value="1"/>
</dbReference>
<comment type="similarity">
    <text evidence="1">Belongs to the low molecular weight phosphotyrosine protein phosphatase family.</text>
</comment>
<dbReference type="RefSeq" id="WP_087132314.1">
    <property type="nucleotide sequence ID" value="NZ_FUKO01000026.1"/>
</dbReference>
<dbReference type="SUPFAM" id="SSF52788">
    <property type="entry name" value="Phosphotyrosine protein phosphatases I"/>
    <property type="match status" value="1"/>
</dbReference>
<evidence type="ECO:0000256" key="4">
    <source>
        <dbReference type="PIRSR" id="PIRSR617867-1"/>
    </source>
</evidence>
<organism evidence="6 7">
    <name type="scientific">Microbacterium esteraromaticum</name>
    <dbReference type="NCBI Taxonomy" id="57043"/>
    <lineage>
        <taxon>Bacteria</taxon>
        <taxon>Bacillati</taxon>
        <taxon>Actinomycetota</taxon>
        <taxon>Actinomycetes</taxon>
        <taxon>Micrococcales</taxon>
        <taxon>Microbacteriaceae</taxon>
        <taxon>Microbacterium</taxon>
    </lineage>
</organism>
<evidence type="ECO:0000256" key="3">
    <source>
        <dbReference type="ARBA" id="ARBA00022912"/>
    </source>
</evidence>
<evidence type="ECO:0000256" key="2">
    <source>
        <dbReference type="ARBA" id="ARBA00022801"/>
    </source>
</evidence>
<dbReference type="AlphaFoldDB" id="A0A1R4K9F2"/>
<dbReference type="Proteomes" id="UP000196320">
    <property type="component" value="Unassembled WGS sequence"/>
</dbReference>
<dbReference type="Gene3D" id="3.40.50.2300">
    <property type="match status" value="1"/>
</dbReference>
<dbReference type="EC" id="3.1.3.48" evidence="6"/>
<dbReference type="PRINTS" id="PR00719">
    <property type="entry name" value="LMWPTPASE"/>
</dbReference>
<name>A0A1R4K9F2_9MICO</name>
<dbReference type="InterPro" id="IPR017867">
    <property type="entry name" value="Tyr_phospatase_low_mol_wt"/>
</dbReference>
<dbReference type="GO" id="GO:0004725">
    <property type="term" value="F:protein tyrosine phosphatase activity"/>
    <property type="evidence" value="ECO:0007669"/>
    <property type="project" value="UniProtKB-EC"/>
</dbReference>
<dbReference type="SMART" id="SM00226">
    <property type="entry name" value="LMWPc"/>
    <property type="match status" value="1"/>
</dbReference>
<sequence length="247" mass="26582">MTDADGTTRPSLRRADLRRLRDSLDRGDAPLPADLPAAAQSAAPAREISAANGTILTVCTGNICRSPMGEVLLRASLRDLGVRVHSAGTHALVDHEMTEQAQQLAVANGADAAEAAAHHARLLVDPLLAETDLVLAMSREHRSHVVQMMPSMLHRTFTVREFARLAATLTDDEVRRGLSSAGTDPRTRLRALARLIGGQRGLVPAQPEDDDVIDPYRRSQTTYELSASQLAPAAAEVERVVRATLVI</sequence>
<feature type="domain" description="Phosphotyrosine protein phosphatase I" evidence="5">
    <location>
        <begin position="53"/>
        <end position="239"/>
    </location>
</feature>
<dbReference type="OrthoDB" id="9784339at2"/>
<feature type="active site" evidence="4">
    <location>
        <position position="65"/>
    </location>
</feature>
<gene>
    <name evidence="6" type="ORF">FM104_11170</name>
</gene>
<evidence type="ECO:0000313" key="7">
    <source>
        <dbReference type="Proteomes" id="UP000196320"/>
    </source>
</evidence>
<proteinExistence type="inferred from homology"/>
<keyword evidence="3" id="KW-0904">Protein phosphatase</keyword>
<dbReference type="EMBL" id="FUKO01000026">
    <property type="protein sequence ID" value="SJN40936.1"/>
    <property type="molecule type" value="Genomic_DNA"/>
</dbReference>
<protein>
    <submittedName>
        <fullName evidence="6">Low molecular weight protein-tyrosine-phosphatase Wzb</fullName>
        <ecNumber evidence="6">3.1.3.48</ecNumber>
    </submittedName>
</protein>
<dbReference type="InterPro" id="IPR050438">
    <property type="entry name" value="LMW_PTPase"/>
</dbReference>
<dbReference type="InterPro" id="IPR036196">
    <property type="entry name" value="Ptyr_pPase_sf"/>
</dbReference>
<dbReference type="PANTHER" id="PTHR11717">
    <property type="entry name" value="LOW MOLECULAR WEIGHT PROTEIN TYROSINE PHOSPHATASE"/>
    <property type="match status" value="1"/>
</dbReference>
<reference evidence="6 7" key="1">
    <citation type="submission" date="2017-02" db="EMBL/GenBank/DDBJ databases">
        <authorList>
            <person name="Peterson S.W."/>
        </authorList>
    </citation>
    <scope>NUCLEOTIDE SEQUENCE [LARGE SCALE GENOMIC DNA]</scope>
    <source>
        <strain evidence="6 7">B Mb 05.01</strain>
    </source>
</reference>
<dbReference type="Pfam" id="PF01451">
    <property type="entry name" value="LMWPc"/>
    <property type="match status" value="1"/>
</dbReference>